<keyword evidence="4" id="KW-1185">Reference proteome</keyword>
<dbReference type="PANTHER" id="PTHR43569:SF2">
    <property type="entry name" value="AMIDOHYDROLASE-RELATED DOMAIN-CONTAINING PROTEIN"/>
    <property type="match status" value="1"/>
</dbReference>
<organism evidence="3 4">
    <name type="scientific">Microbacterium arthrosphaerae</name>
    <dbReference type="NCBI Taxonomy" id="792652"/>
    <lineage>
        <taxon>Bacteria</taxon>
        <taxon>Bacillati</taxon>
        <taxon>Actinomycetota</taxon>
        <taxon>Actinomycetes</taxon>
        <taxon>Micrococcales</taxon>
        <taxon>Microbacteriaceae</taxon>
        <taxon>Microbacterium</taxon>
    </lineage>
</organism>
<feature type="domain" description="Amidohydrolase-related" evidence="2">
    <location>
        <begin position="6"/>
        <end position="283"/>
    </location>
</feature>
<dbReference type="PANTHER" id="PTHR43569">
    <property type="entry name" value="AMIDOHYDROLASE"/>
    <property type="match status" value="1"/>
</dbReference>
<dbReference type="RefSeq" id="WP_318354714.1">
    <property type="nucleotide sequence ID" value="NZ_JAWQEV010000005.1"/>
</dbReference>
<dbReference type="SUPFAM" id="SSF51556">
    <property type="entry name" value="Metallo-dependent hydrolases"/>
    <property type="match status" value="1"/>
</dbReference>
<evidence type="ECO:0000259" key="2">
    <source>
        <dbReference type="Pfam" id="PF04909"/>
    </source>
</evidence>
<sequence length="293" mass="30511">MSLAVVDAHVHLWDVDAVPLSWWRPDLGLPRAALLDDLLAVTRMAPSRVARAIAVQAADTAEEAEWLAGTAAASPFLGAVVLQYDARTDAAAWAGMAQPVIDRTEAGDIRAEAGHIRARVGGIRLATPTGAPDFGDVPGLESLARGLGASGRVLELLIRSEQLPAAADLAARHPALAVVVCHLALNGEAPDAEWRAVLAAFARQPNARAKVSGLVRGGNGDDARVRTALAHAFEVLGPERLMFGSDWPVSARFAGYGEVLERTAAALPALGADESQAFWAGTANGCYAVAPSD</sequence>
<dbReference type="Pfam" id="PF04909">
    <property type="entry name" value="Amidohydro_2"/>
    <property type="match status" value="1"/>
</dbReference>
<comment type="similarity">
    <text evidence="1">Belongs to the metallo-dependent hydrolases superfamily.</text>
</comment>
<evidence type="ECO:0000313" key="3">
    <source>
        <dbReference type="EMBL" id="MDW4574222.1"/>
    </source>
</evidence>
<accession>A0ABU4H679</accession>
<name>A0ABU4H679_9MICO</name>
<comment type="caution">
    <text evidence="3">The sequence shown here is derived from an EMBL/GenBank/DDBJ whole genome shotgun (WGS) entry which is preliminary data.</text>
</comment>
<dbReference type="InterPro" id="IPR032466">
    <property type="entry name" value="Metal_Hydrolase"/>
</dbReference>
<evidence type="ECO:0000256" key="1">
    <source>
        <dbReference type="ARBA" id="ARBA00038310"/>
    </source>
</evidence>
<reference evidence="3 4" key="1">
    <citation type="submission" date="2023-11" db="EMBL/GenBank/DDBJ databases">
        <title>Draft genome sequence of Microbacterium arthrosphaerae JCM 30492.</title>
        <authorList>
            <person name="Zhang G."/>
            <person name="Ding Y."/>
        </authorList>
    </citation>
    <scope>NUCLEOTIDE SEQUENCE [LARGE SCALE GENOMIC DNA]</scope>
    <source>
        <strain evidence="3 4">JCM 30492</strain>
    </source>
</reference>
<dbReference type="Proteomes" id="UP001283109">
    <property type="component" value="Unassembled WGS sequence"/>
</dbReference>
<dbReference type="Gene3D" id="3.20.20.140">
    <property type="entry name" value="Metal-dependent hydrolases"/>
    <property type="match status" value="1"/>
</dbReference>
<dbReference type="InterPro" id="IPR006680">
    <property type="entry name" value="Amidohydro-rel"/>
</dbReference>
<gene>
    <name evidence="3" type="ORF">R8Z58_15685</name>
</gene>
<protein>
    <submittedName>
        <fullName evidence="3">Amidohydrolase family protein</fullName>
    </submittedName>
</protein>
<dbReference type="EMBL" id="JAWQEV010000005">
    <property type="protein sequence ID" value="MDW4574222.1"/>
    <property type="molecule type" value="Genomic_DNA"/>
</dbReference>
<dbReference type="InterPro" id="IPR052350">
    <property type="entry name" value="Metallo-dep_Lactonases"/>
</dbReference>
<proteinExistence type="inferred from homology"/>
<evidence type="ECO:0000313" key="4">
    <source>
        <dbReference type="Proteomes" id="UP001283109"/>
    </source>
</evidence>